<dbReference type="EnsemblMetazoa" id="XM_008207778">
    <property type="protein sequence ID" value="XP_008206000"/>
    <property type="gene ID" value="LOC100680496"/>
</dbReference>
<sequence>MDQPQQPKPKKITKRRISLHSRSELLIEDNDFSTNHQDHQDHQNQTQAVSHDGLRDEKTTPIVHKDIELPQKANLARPVDLLYPSFFKKMLSNIQFAHEFLGMSYYNEEENSVDLPDGQQQRRVVSQAQLENRILAYRLLQALQRSNRIIDTSAAVMPKRNFENHGIQRMRFPIFSEKKSNFPRHRAMASAKTLRERFGLGVTWPTSVVLNHCENQLILLLEDGNGDTDKREFIRQTIVTINRQRQLRRPISDKSIMELLDFVEKEEAARTQRAAELSIKLHNRLP</sequence>
<keyword evidence="3" id="KW-1185">Reference proteome</keyword>
<feature type="region of interest" description="Disordered" evidence="1">
    <location>
        <begin position="1"/>
        <end position="20"/>
    </location>
</feature>
<dbReference type="SMR" id="A0A7M7J097"/>
<organism evidence="2 3">
    <name type="scientific">Nasonia vitripennis</name>
    <name type="common">Parasitic wasp</name>
    <dbReference type="NCBI Taxonomy" id="7425"/>
    <lineage>
        <taxon>Eukaryota</taxon>
        <taxon>Metazoa</taxon>
        <taxon>Ecdysozoa</taxon>
        <taxon>Arthropoda</taxon>
        <taxon>Hexapoda</taxon>
        <taxon>Insecta</taxon>
        <taxon>Pterygota</taxon>
        <taxon>Neoptera</taxon>
        <taxon>Endopterygota</taxon>
        <taxon>Hymenoptera</taxon>
        <taxon>Apocrita</taxon>
        <taxon>Proctotrupomorpha</taxon>
        <taxon>Chalcidoidea</taxon>
        <taxon>Pteromalidae</taxon>
        <taxon>Pteromalinae</taxon>
        <taxon>Nasonia</taxon>
    </lineage>
</organism>
<proteinExistence type="predicted"/>
<protein>
    <submittedName>
        <fullName evidence="2">Uncharacterized protein</fullName>
    </submittedName>
</protein>
<dbReference type="AlphaFoldDB" id="A0A7M7J097"/>
<name>A0A7M7J097_NASVI</name>
<feature type="region of interest" description="Disordered" evidence="1">
    <location>
        <begin position="33"/>
        <end position="52"/>
    </location>
</feature>
<dbReference type="Proteomes" id="UP000002358">
    <property type="component" value="Chromosome 5"/>
</dbReference>
<gene>
    <name evidence="2" type="primary">100680496</name>
</gene>
<reference evidence="2" key="1">
    <citation type="submission" date="2021-01" db="UniProtKB">
        <authorList>
            <consortium name="EnsemblMetazoa"/>
        </authorList>
    </citation>
    <scope>IDENTIFICATION</scope>
</reference>
<evidence type="ECO:0000313" key="3">
    <source>
        <dbReference type="Proteomes" id="UP000002358"/>
    </source>
</evidence>
<accession>A0A7M7J097</accession>
<dbReference type="InParanoid" id="A0A7M7J097"/>
<evidence type="ECO:0000313" key="2">
    <source>
        <dbReference type="EnsemblMetazoa" id="XP_016843246"/>
    </source>
</evidence>
<feature type="compositionally biased region" description="Basic residues" evidence="1">
    <location>
        <begin position="8"/>
        <end position="19"/>
    </location>
</feature>
<evidence type="ECO:0000256" key="1">
    <source>
        <dbReference type="SAM" id="MobiDB-lite"/>
    </source>
</evidence>
<dbReference type="EnsemblMetazoa" id="XM_016987757">
    <property type="protein sequence ID" value="XP_016843246"/>
    <property type="gene ID" value="LOC100680496"/>
</dbReference>